<keyword evidence="4" id="KW-0472">Membrane</keyword>
<evidence type="ECO:0000256" key="5">
    <source>
        <dbReference type="ARBA" id="ARBA00022741"/>
    </source>
</evidence>
<sequence>MASISLKKLNKTFGALKVVHDIDLEIADKEFIILVGPSGCGKSTTLRMIAGLEEISGGELRIGDDMMNDVPSKDRDIAMVFQNYALYPHMTVYKNMAFGLQLRKAPRDFIDEKVKEAANILDITHLLNRKPKALSGGQRQRVALGRAMVRNPEVFLLDEPLSNLDAKLRGTMRAEISKLHKRLNATFIYVTHDQIEAMTMADRIVVMKDGHIQQVDTPQQLYDRPINMFVAGFIGAPQMNMLPVTLKRDGERFTAVFDGKPMPLPASIDVERLRPYENKDVILGIRPENFHEFAPADIDAANTVPFNATLELAEPMGSEVHLNLVASGKALIARVSPRFKGRLGDHITLTADLTGAQVFDPETERSILYRTLGGA</sequence>
<organism evidence="9 10">
    <name type="scientific">Agrobacterium rubi</name>
    <dbReference type="NCBI Taxonomy" id="28099"/>
    <lineage>
        <taxon>Bacteria</taxon>
        <taxon>Pseudomonadati</taxon>
        <taxon>Pseudomonadota</taxon>
        <taxon>Alphaproteobacteria</taxon>
        <taxon>Hyphomicrobiales</taxon>
        <taxon>Rhizobiaceae</taxon>
        <taxon>Rhizobium/Agrobacterium group</taxon>
        <taxon>Agrobacterium</taxon>
    </lineage>
</organism>
<dbReference type="InterPro" id="IPR003593">
    <property type="entry name" value="AAA+_ATPase"/>
</dbReference>
<keyword evidence="4" id="KW-1003">Cell membrane</keyword>
<evidence type="ECO:0000313" key="9">
    <source>
        <dbReference type="EMBL" id="QTG02109.1"/>
    </source>
</evidence>
<dbReference type="PROSITE" id="PS50893">
    <property type="entry name" value="ABC_TRANSPORTER_2"/>
    <property type="match status" value="1"/>
</dbReference>
<dbReference type="Pfam" id="PF17912">
    <property type="entry name" value="OB_MalK"/>
    <property type="match status" value="1"/>
</dbReference>
<dbReference type="SUPFAM" id="SSF50331">
    <property type="entry name" value="MOP-like"/>
    <property type="match status" value="1"/>
</dbReference>
<evidence type="ECO:0000259" key="7">
    <source>
        <dbReference type="PROSITE" id="PS50893"/>
    </source>
</evidence>
<name>A0AAE7UQY3_9HYPH</name>
<dbReference type="EMBL" id="CP049207">
    <property type="protein sequence ID" value="QTG02109.1"/>
    <property type="molecule type" value="Genomic_DNA"/>
</dbReference>
<evidence type="ECO:0000256" key="3">
    <source>
        <dbReference type="ARBA" id="ARBA00022448"/>
    </source>
</evidence>
<evidence type="ECO:0000256" key="1">
    <source>
        <dbReference type="ARBA" id="ARBA00004417"/>
    </source>
</evidence>
<evidence type="ECO:0000313" key="10">
    <source>
        <dbReference type="Proteomes" id="UP000663912"/>
    </source>
</evidence>
<keyword evidence="4" id="KW-0997">Cell inner membrane</keyword>
<comment type="subcellular location">
    <subcellularLocation>
        <location evidence="1">Cell inner membrane</location>
        <topology evidence="1">Peripheral membrane protein</topology>
    </subcellularLocation>
</comment>
<dbReference type="GO" id="GO:0005524">
    <property type="term" value="F:ATP binding"/>
    <property type="evidence" value="ECO:0007669"/>
    <property type="project" value="UniProtKB-KW"/>
</dbReference>
<dbReference type="Proteomes" id="UP000822331">
    <property type="component" value="Unassembled WGS sequence"/>
</dbReference>
<dbReference type="InterPro" id="IPR003439">
    <property type="entry name" value="ABC_transporter-like_ATP-bd"/>
</dbReference>
<dbReference type="InterPro" id="IPR008995">
    <property type="entry name" value="Mo/tungstate-bd_C_term_dom"/>
</dbReference>
<dbReference type="KEGG" id="arui:G6M88_16860"/>
<proteinExistence type="inferred from homology"/>
<keyword evidence="11" id="KW-1185">Reference proteome</keyword>
<protein>
    <submittedName>
        <fullName evidence="9">ABC transporter ATP-binding protein</fullName>
    </submittedName>
</protein>
<comment type="similarity">
    <text evidence="2">Belongs to the ABC transporter superfamily.</text>
</comment>
<dbReference type="SUPFAM" id="SSF52540">
    <property type="entry name" value="P-loop containing nucleoside triphosphate hydrolases"/>
    <property type="match status" value="1"/>
</dbReference>
<keyword evidence="6 9" id="KW-0067">ATP-binding</keyword>
<keyword evidence="3" id="KW-0813">Transport</keyword>
<feature type="domain" description="ABC transporter" evidence="7">
    <location>
        <begin position="4"/>
        <end position="234"/>
    </location>
</feature>
<dbReference type="AlphaFoldDB" id="A0AAE7UQY3"/>
<evidence type="ECO:0000256" key="4">
    <source>
        <dbReference type="ARBA" id="ARBA00022519"/>
    </source>
</evidence>
<dbReference type="InterPro" id="IPR047641">
    <property type="entry name" value="ABC_transpr_MalK/UgpC-like"/>
</dbReference>
<dbReference type="Gene3D" id="2.40.50.100">
    <property type="match status" value="1"/>
</dbReference>
<dbReference type="NCBIfam" id="NF008653">
    <property type="entry name" value="PRK11650.1"/>
    <property type="match status" value="1"/>
</dbReference>
<dbReference type="RefSeq" id="WP_065700197.1">
    <property type="nucleotide sequence ID" value="NZ_CP049207.1"/>
</dbReference>
<dbReference type="InterPro" id="IPR012340">
    <property type="entry name" value="NA-bd_OB-fold"/>
</dbReference>
<evidence type="ECO:0000256" key="6">
    <source>
        <dbReference type="ARBA" id="ARBA00022840"/>
    </source>
</evidence>
<dbReference type="SMART" id="SM00382">
    <property type="entry name" value="AAA"/>
    <property type="match status" value="1"/>
</dbReference>
<dbReference type="EMBL" id="JAAMCP010000010">
    <property type="protein sequence ID" value="NTF38286.1"/>
    <property type="molecule type" value="Genomic_DNA"/>
</dbReference>
<dbReference type="GO" id="GO:0016887">
    <property type="term" value="F:ATP hydrolysis activity"/>
    <property type="evidence" value="ECO:0007669"/>
    <property type="project" value="InterPro"/>
</dbReference>
<dbReference type="InterPro" id="IPR015855">
    <property type="entry name" value="ABC_transpr_MalK-like"/>
</dbReference>
<dbReference type="CDD" id="cd03301">
    <property type="entry name" value="ABC_MalK_N"/>
    <property type="match status" value="1"/>
</dbReference>
<dbReference type="InterPro" id="IPR040582">
    <property type="entry name" value="OB_MalK-like"/>
</dbReference>
<reference evidence="8 11" key="1">
    <citation type="journal article" date="2020" name="Science">
        <title>Unexpected conservation and global transmission of agrobacterial virulence plasmids.</title>
        <authorList>
            <person name="Weisberg A.J."/>
            <person name="Davis E.W. 2nd"/>
            <person name="Tabima J."/>
            <person name="Belcher M.S."/>
            <person name="Miller M."/>
            <person name="Kuo C.H."/>
            <person name="Loper J.E."/>
            <person name="Grunwald N.J."/>
            <person name="Putnam M.L."/>
            <person name="Chang J.H."/>
        </authorList>
    </citation>
    <scope>NUCLEOTIDE SEQUENCE [LARGE SCALE GENOMIC DNA]</scope>
    <source>
        <strain evidence="8 11">A19/93</strain>
    </source>
</reference>
<dbReference type="Gene3D" id="2.40.50.140">
    <property type="entry name" value="Nucleic acid-binding proteins"/>
    <property type="match status" value="1"/>
</dbReference>
<dbReference type="Pfam" id="PF00005">
    <property type="entry name" value="ABC_tran"/>
    <property type="match status" value="1"/>
</dbReference>
<reference evidence="9" key="2">
    <citation type="submission" date="2020-02" db="EMBL/GenBank/DDBJ databases">
        <title>Unexpected conservation and global transmission of agrobacterial virulence plasmids.</title>
        <authorList>
            <person name="Weisberg A.J."/>
            <person name="Davis E.W. II"/>
            <person name="Tabima J.R."/>
            <person name="Belcher M.S."/>
            <person name="Miller M."/>
            <person name="Kuo C.-H."/>
            <person name="Loper J.E."/>
            <person name="Grunwald N.J."/>
            <person name="Putnam M.L."/>
            <person name="Chang J.H."/>
        </authorList>
    </citation>
    <scope>NUCLEOTIDE SEQUENCE</scope>
    <source>
        <strain evidence="9">W2/73</strain>
    </source>
</reference>
<dbReference type="GO" id="GO:0055052">
    <property type="term" value="C:ATP-binding cassette (ABC) transporter complex, substrate-binding subunit-containing"/>
    <property type="evidence" value="ECO:0007669"/>
    <property type="project" value="TreeGrafter"/>
</dbReference>
<accession>A0AAE7UQY3</accession>
<dbReference type="GO" id="GO:0008643">
    <property type="term" value="P:carbohydrate transport"/>
    <property type="evidence" value="ECO:0007669"/>
    <property type="project" value="InterPro"/>
</dbReference>
<dbReference type="InterPro" id="IPR017871">
    <property type="entry name" value="ABC_transporter-like_CS"/>
</dbReference>
<dbReference type="PANTHER" id="PTHR43875">
    <property type="entry name" value="MALTODEXTRIN IMPORT ATP-BINDING PROTEIN MSMX"/>
    <property type="match status" value="1"/>
</dbReference>
<dbReference type="FunFam" id="3.40.50.300:FF:000042">
    <property type="entry name" value="Maltose/maltodextrin ABC transporter, ATP-binding protein"/>
    <property type="match status" value="1"/>
</dbReference>
<dbReference type="PROSITE" id="PS00211">
    <property type="entry name" value="ABC_TRANSPORTER_1"/>
    <property type="match status" value="1"/>
</dbReference>
<evidence type="ECO:0000313" key="8">
    <source>
        <dbReference type="EMBL" id="NTF38286.1"/>
    </source>
</evidence>
<dbReference type="Gene3D" id="3.40.50.300">
    <property type="entry name" value="P-loop containing nucleotide triphosphate hydrolases"/>
    <property type="match status" value="1"/>
</dbReference>
<gene>
    <name evidence="8" type="ORF">G6L72_16415</name>
    <name evidence="9" type="ORF">G6M88_16860</name>
</gene>
<dbReference type="InterPro" id="IPR027417">
    <property type="entry name" value="P-loop_NTPase"/>
</dbReference>
<evidence type="ECO:0000313" key="11">
    <source>
        <dbReference type="Proteomes" id="UP000822331"/>
    </source>
</evidence>
<evidence type="ECO:0000256" key="2">
    <source>
        <dbReference type="ARBA" id="ARBA00005417"/>
    </source>
</evidence>
<dbReference type="PANTHER" id="PTHR43875:SF1">
    <property type="entry name" value="OSMOPROTECTIVE COMPOUNDS UPTAKE ATP-BINDING PROTEIN GGTA"/>
    <property type="match status" value="1"/>
</dbReference>
<dbReference type="GO" id="GO:0140359">
    <property type="term" value="F:ABC-type transporter activity"/>
    <property type="evidence" value="ECO:0007669"/>
    <property type="project" value="InterPro"/>
</dbReference>
<keyword evidence="5" id="KW-0547">Nucleotide-binding</keyword>
<dbReference type="Proteomes" id="UP000663912">
    <property type="component" value="Chromosome 2"/>
</dbReference>